<evidence type="ECO:0000256" key="1">
    <source>
        <dbReference type="SAM" id="MobiDB-lite"/>
    </source>
</evidence>
<dbReference type="SUPFAM" id="SSF56935">
    <property type="entry name" value="Porins"/>
    <property type="match status" value="1"/>
</dbReference>
<gene>
    <name evidence="2" type="ORF">NOF55_06885</name>
</gene>
<evidence type="ECO:0000313" key="3">
    <source>
        <dbReference type="Proteomes" id="UP001208771"/>
    </source>
</evidence>
<reference evidence="2" key="1">
    <citation type="submission" date="2022-07" db="EMBL/GenBank/DDBJ databases">
        <title>Ectorhizobium quercum gen.nov., sp. nov.</title>
        <authorList>
            <person name="Ma T."/>
            <person name="Li Y."/>
        </authorList>
    </citation>
    <scope>NUCLEOTIDE SEQUENCE</scope>
    <source>
        <strain evidence="2">BDR2-2</strain>
    </source>
</reference>
<sequence length="445" mass="47636">MALAVVAFGIAVAPGMRALAQSADAEPAATAAIADDDQMTRFGSTGDAIEGRINAPEAPMDGAGAANRDDGEATGVRLGGFVLRPSLQQSIKGQKTTNGDRSERRTYLETGIRGTLTSDWSRHELSLNGESILQKNLKGDLSTDPASRLDAALRLDLPAETTATVTGSYAINREDNDDPNAIPGASAQSDVQTLTGGLALQRNLGRIRGLIGVDVERTTYSSVRLSDGTRLDLSDRDRNAYGIRGRLGYELSPALVPFLEASFRKTVYDSEQDANGFRRSSDSYAMRSGVEVDLGEKLRGEIGIGYETVSYDDTRLTEVSGLTLDGRLNWSPRRGTNVAAGLSTLVEDSTAPGESGGIVYRFNSEIAHELRDDLVARLSGATTWRRYPSGSLISNSTTYAAGTGLTYKVNRYLELNGSLDYEWTRREAGSNSSDLTAGVGLTLKR</sequence>
<dbReference type="Pfam" id="PF10082">
    <property type="entry name" value="BBP2_2"/>
    <property type="match status" value="1"/>
</dbReference>
<protein>
    <submittedName>
        <fullName evidence="2">Outer membrane beta-barrel protein</fullName>
    </submittedName>
</protein>
<name>A0AAE3N104_9HYPH</name>
<evidence type="ECO:0000313" key="2">
    <source>
        <dbReference type="EMBL" id="MCX8996827.1"/>
    </source>
</evidence>
<keyword evidence="3" id="KW-1185">Reference proteome</keyword>
<proteinExistence type="predicted"/>
<dbReference type="Proteomes" id="UP001208771">
    <property type="component" value="Unassembled WGS sequence"/>
</dbReference>
<comment type="caution">
    <text evidence="2">The sequence shown here is derived from an EMBL/GenBank/DDBJ whole genome shotgun (WGS) entry which is preliminary data.</text>
</comment>
<feature type="region of interest" description="Disordered" evidence="1">
    <location>
        <begin position="39"/>
        <end position="71"/>
    </location>
</feature>
<dbReference type="EMBL" id="JANFPI010000002">
    <property type="protein sequence ID" value="MCX8996827.1"/>
    <property type="molecule type" value="Genomic_DNA"/>
</dbReference>
<organism evidence="2 3">
    <name type="scientific">Ectorhizobium quercum</name>
    <dbReference type="NCBI Taxonomy" id="2965071"/>
    <lineage>
        <taxon>Bacteria</taxon>
        <taxon>Pseudomonadati</taxon>
        <taxon>Pseudomonadota</taxon>
        <taxon>Alphaproteobacteria</taxon>
        <taxon>Hyphomicrobiales</taxon>
        <taxon>Rhizobiaceae</taxon>
        <taxon>Ectorhizobium</taxon>
    </lineage>
</organism>
<dbReference type="RefSeq" id="WP_306410605.1">
    <property type="nucleotide sequence ID" value="NZ_JANFPI010000002.1"/>
</dbReference>
<dbReference type="InterPro" id="IPR018759">
    <property type="entry name" value="BBP2_2"/>
</dbReference>
<accession>A0AAE3N104</accession>
<dbReference type="AlphaFoldDB" id="A0AAE3N104"/>